<evidence type="ECO:0000256" key="9">
    <source>
        <dbReference type="ARBA" id="ARBA00049940"/>
    </source>
</evidence>
<evidence type="ECO:0000256" key="10">
    <source>
        <dbReference type="HAMAP-Rule" id="MF_00454"/>
    </source>
</evidence>
<dbReference type="OrthoDB" id="4408652at2"/>
<feature type="transmembrane region" description="Helical" evidence="10">
    <location>
        <begin position="125"/>
        <end position="147"/>
    </location>
</feature>
<feature type="binding site" evidence="10">
    <location>
        <position position="103"/>
    </location>
    <ligand>
        <name>Na(+)</name>
        <dbReference type="ChEBI" id="CHEBI:29101"/>
        <note>structural</note>
    </ligand>
</feature>
<dbReference type="InterPro" id="IPR003691">
    <property type="entry name" value="FluC"/>
</dbReference>
<keyword evidence="10" id="KW-0479">Metal-binding</keyword>
<dbReference type="Proteomes" id="UP000254236">
    <property type="component" value="Chromosome"/>
</dbReference>
<dbReference type="EMBL" id="QSWH01000002">
    <property type="protein sequence ID" value="RRR24369.1"/>
    <property type="molecule type" value="Genomic_DNA"/>
</dbReference>
<comment type="function">
    <text evidence="9 10">Fluoride-specific ion channel. Important for reducing fluoride concentration in the cell, thus reducing its toxicity.</text>
</comment>
<keyword evidence="10" id="KW-0406">Ion transport</keyword>
<name>A0A345YTJ5_9MICO</name>
<evidence type="ECO:0000313" key="14">
    <source>
        <dbReference type="Proteomes" id="UP000282185"/>
    </source>
</evidence>
<feature type="transmembrane region" description="Helical" evidence="10">
    <location>
        <begin position="96"/>
        <end position="119"/>
    </location>
</feature>
<keyword evidence="10" id="KW-0813">Transport</keyword>
<dbReference type="GO" id="GO:0140114">
    <property type="term" value="P:cellular detoxification of fluoride"/>
    <property type="evidence" value="ECO:0007669"/>
    <property type="project" value="UniProtKB-UniRule"/>
</dbReference>
<comment type="catalytic activity">
    <reaction evidence="8">
        <text>fluoride(in) = fluoride(out)</text>
        <dbReference type="Rhea" id="RHEA:76159"/>
        <dbReference type="ChEBI" id="CHEBI:17051"/>
    </reaction>
    <physiologicalReaction direction="left-to-right" evidence="8">
        <dbReference type="Rhea" id="RHEA:76160"/>
    </physiologicalReaction>
</comment>
<comment type="similarity">
    <text evidence="7 10">Belongs to the fluoride channel Fluc/FEX (TC 1.A.43) family.</text>
</comment>
<feature type="binding site" evidence="10">
    <location>
        <position position="106"/>
    </location>
    <ligand>
        <name>Na(+)</name>
        <dbReference type="ChEBI" id="CHEBI:29101"/>
        <note>structural</note>
    </ligand>
</feature>
<keyword evidence="10" id="KW-0915">Sodium</keyword>
<dbReference type="PANTHER" id="PTHR28259:SF1">
    <property type="entry name" value="FLUORIDE EXPORT PROTEIN 1-RELATED"/>
    <property type="match status" value="1"/>
</dbReference>
<keyword evidence="6 10" id="KW-0407">Ion channel</keyword>
<evidence type="ECO:0000256" key="1">
    <source>
        <dbReference type="ARBA" id="ARBA00004651"/>
    </source>
</evidence>
<dbReference type="GO" id="GO:0062054">
    <property type="term" value="F:fluoride channel activity"/>
    <property type="evidence" value="ECO:0007669"/>
    <property type="project" value="UniProtKB-UniRule"/>
</dbReference>
<dbReference type="AlphaFoldDB" id="A0A345YTJ5"/>
<keyword evidence="3 10" id="KW-0812">Transmembrane</keyword>
<dbReference type="Pfam" id="PF02537">
    <property type="entry name" value="CRCB"/>
    <property type="match status" value="1"/>
</dbReference>
<keyword evidence="13" id="KW-1185">Reference proteome</keyword>
<evidence type="ECO:0000313" key="12">
    <source>
        <dbReference type="EMBL" id="RRR24369.1"/>
    </source>
</evidence>
<dbReference type="GO" id="GO:0046872">
    <property type="term" value="F:metal ion binding"/>
    <property type="evidence" value="ECO:0007669"/>
    <property type="project" value="UniProtKB-KW"/>
</dbReference>
<dbReference type="PANTHER" id="PTHR28259">
    <property type="entry name" value="FLUORIDE EXPORT PROTEIN 1-RELATED"/>
    <property type="match status" value="1"/>
</dbReference>
<evidence type="ECO:0000256" key="3">
    <source>
        <dbReference type="ARBA" id="ARBA00022692"/>
    </source>
</evidence>
<protein>
    <recommendedName>
        <fullName evidence="10">Fluoride-specific ion channel FluC</fullName>
    </recommendedName>
</protein>
<reference evidence="12 14" key="2">
    <citation type="submission" date="2018-08" db="EMBL/GenBank/DDBJ databases">
        <title>Brachybacterium saurashtrense DSM 23186.</title>
        <authorList>
            <person name="Li Y."/>
        </authorList>
    </citation>
    <scope>NUCLEOTIDE SEQUENCE [LARGE SCALE GENOMIC DNA]</scope>
    <source>
        <strain evidence="12 14">DSM 23186</strain>
    </source>
</reference>
<proteinExistence type="inferred from homology"/>
<sequence>MEALRFEDVTDSDVLGSGAVQPGLPAWKTALLVALGGMIGTVLRFSLAVLVPTVTTPTLVEMPWATLWANVLGSLGLGALYGALEVRAGRPWMAPLLGVGVCGGFTTFSSVVLEGSAIIGADFPVLALTYAVVTVVAGLGALVVGLVGGRRLAERRSPASTGTEEGTA</sequence>
<dbReference type="GO" id="GO:0005886">
    <property type="term" value="C:plasma membrane"/>
    <property type="evidence" value="ECO:0007669"/>
    <property type="project" value="UniProtKB-SubCell"/>
</dbReference>
<accession>A0A345YTJ5</accession>
<evidence type="ECO:0000313" key="13">
    <source>
        <dbReference type="Proteomes" id="UP000254236"/>
    </source>
</evidence>
<feature type="transmembrane region" description="Helical" evidence="10">
    <location>
        <begin position="30"/>
        <end position="51"/>
    </location>
</feature>
<dbReference type="KEGG" id="bsau:DWV08_10480"/>
<gene>
    <name evidence="10" type="primary">fluC</name>
    <name evidence="10" type="synonym">crcB</name>
    <name evidence="11" type="ORF">DWV08_10480</name>
    <name evidence="12" type="ORF">DXU92_02230</name>
</gene>
<evidence type="ECO:0000256" key="8">
    <source>
        <dbReference type="ARBA" id="ARBA00035585"/>
    </source>
</evidence>
<evidence type="ECO:0000256" key="6">
    <source>
        <dbReference type="ARBA" id="ARBA00023303"/>
    </source>
</evidence>
<evidence type="ECO:0000256" key="4">
    <source>
        <dbReference type="ARBA" id="ARBA00022989"/>
    </source>
</evidence>
<dbReference type="HAMAP" id="MF_00454">
    <property type="entry name" value="FluC"/>
    <property type="match status" value="1"/>
</dbReference>
<comment type="subcellular location">
    <subcellularLocation>
        <location evidence="1 10">Cell membrane</location>
        <topology evidence="1 10">Multi-pass membrane protein</topology>
    </subcellularLocation>
</comment>
<evidence type="ECO:0000313" key="11">
    <source>
        <dbReference type="EMBL" id="AXK47247.1"/>
    </source>
</evidence>
<comment type="activity regulation">
    <text evidence="10">Na(+) is not transported, but it plays an essential structural role and its presence is essential for fluoride channel function.</text>
</comment>
<keyword evidence="5 10" id="KW-0472">Membrane</keyword>
<keyword evidence="2 10" id="KW-1003">Cell membrane</keyword>
<evidence type="ECO:0000256" key="2">
    <source>
        <dbReference type="ARBA" id="ARBA00022475"/>
    </source>
</evidence>
<organism evidence="12 14">
    <name type="scientific">Brachybacterium saurashtrense</name>
    <dbReference type="NCBI Taxonomy" id="556288"/>
    <lineage>
        <taxon>Bacteria</taxon>
        <taxon>Bacillati</taxon>
        <taxon>Actinomycetota</taxon>
        <taxon>Actinomycetes</taxon>
        <taxon>Micrococcales</taxon>
        <taxon>Dermabacteraceae</taxon>
        <taxon>Brachybacterium</taxon>
    </lineage>
</organism>
<reference evidence="11 13" key="1">
    <citation type="submission" date="2018-07" db="EMBL/GenBank/DDBJ databases">
        <title>Brachybacterium saurashtrense DSM 23186 genome sequence.</title>
        <authorList>
            <person name="Guo L."/>
        </authorList>
    </citation>
    <scope>NUCLEOTIDE SEQUENCE [LARGE SCALE GENOMIC DNA]</scope>
    <source>
        <strain evidence="11 13">DSM 23186</strain>
    </source>
</reference>
<keyword evidence="4 10" id="KW-1133">Transmembrane helix</keyword>
<evidence type="ECO:0000256" key="5">
    <source>
        <dbReference type="ARBA" id="ARBA00023136"/>
    </source>
</evidence>
<dbReference type="EMBL" id="CP031356">
    <property type="protein sequence ID" value="AXK47247.1"/>
    <property type="molecule type" value="Genomic_DNA"/>
</dbReference>
<evidence type="ECO:0000256" key="7">
    <source>
        <dbReference type="ARBA" id="ARBA00035120"/>
    </source>
</evidence>
<feature type="transmembrane region" description="Helical" evidence="10">
    <location>
        <begin position="63"/>
        <end position="84"/>
    </location>
</feature>
<dbReference type="Proteomes" id="UP000282185">
    <property type="component" value="Unassembled WGS sequence"/>
</dbReference>